<evidence type="ECO:0000256" key="3">
    <source>
        <dbReference type="ARBA" id="ARBA00022448"/>
    </source>
</evidence>
<dbReference type="InterPro" id="IPR013525">
    <property type="entry name" value="ABC2_TM"/>
</dbReference>
<feature type="transmembrane region" description="Helical" evidence="8">
    <location>
        <begin position="73"/>
        <end position="94"/>
    </location>
</feature>
<organism evidence="10 11">
    <name type="scientific">Virgibacillus indicus</name>
    <dbReference type="NCBI Taxonomy" id="2024554"/>
    <lineage>
        <taxon>Bacteria</taxon>
        <taxon>Bacillati</taxon>
        <taxon>Bacillota</taxon>
        <taxon>Bacilli</taxon>
        <taxon>Bacillales</taxon>
        <taxon>Bacillaceae</taxon>
        <taxon>Virgibacillus</taxon>
    </lineage>
</organism>
<proteinExistence type="inferred from homology"/>
<evidence type="ECO:0000256" key="8">
    <source>
        <dbReference type="RuleBase" id="RU361157"/>
    </source>
</evidence>
<dbReference type="PROSITE" id="PS51012">
    <property type="entry name" value="ABC_TM2"/>
    <property type="match status" value="1"/>
</dbReference>
<evidence type="ECO:0000256" key="4">
    <source>
        <dbReference type="ARBA" id="ARBA00022475"/>
    </source>
</evidence>
<dbReference type="OrthoDB" id="9794365at2"/>
<keyword evidence="7 8" id="KW-0472">Membrane</keyword>
<feature type="transmembrane region" description="Helical" evidence="8">
    <location>
        <begin position="115"/>
        <end position="141"/>
    </location>
</feature>
<dbReference type="Pfam" id="PF01061">
    <property type="entry name" value="ABC2_membrane"/>
    <property type="match status" value="1"/>
</dbReference>
<dbReference type="GO" id="GO:0015920">
    <property type="term" value="P:lipopolysaccharide transport"/>
    <property type="evidence" value="ECO:0007669"/>
    <property type="project" value="TreeGrafter"/>
</dbReference>
<dbReference type="AlphaFoldDB" id="A0A265N970"/>
<dbReference type="Proteomes" id="UP000216498">
    <property type="component" value="Unassembled WGS sequence"/>
</dbReference>
<sequence>MKSVIAVIREQINNFYLIRRLSLYDLKNKNKNNYLGMAWEIINPAIQILIYWFVFGTLRSRDPIKVDGIDIQFFAWLLAGFFLWIFFYQATIQGSKSIFSRLRMLSKMNFPMSIIPNYIIFSHFYVHLFMLVISIILLQFMGYFISLYYLQLIYYIFGAYCLVFALSLITSTLSTIIRDVHMFLNSTLRMLLYLSGVLWPLSLLEELPLIMELMKLNPLYYLIDGYRTALFGSSWHFIDQWEYTLIFWGIVLILFLIGSTLHLKFRRHFIDYL</sequence>
<keyword evidence="5 8" id="KW-0812">Transmembrane</keyword>
<keyword evidence="4 8" id="KW-1003">Cell membrane</keyword>
<feature type="transmembrane region" description="Helical" evidence="8">
    <location>
        <begin position="147"/>
        <end position="169"/>
    </location>
</feature>
<evidence type="ECO:0000259" key="9">
    <source>
        <dbReference type="PROSITE" id="PS51012"/>
    </source>
</evidence>
<protein>
    <recommendedName>
        <fullName evidence="8">Transport permease protein</fullName>
    </recommendedName>
</protein>
<dbReference type="PANTHER" id="PTHR30413">
    <property type="entry name" value="INNER MEMBRANE TRANSPORT PERMEASE"/>
    <property type="match status" value="1"/>
</dbReference>
<dbReference type="GO" id="GO:0140359">
    <property type="term" value="F:ABC-type transporter activity"/>
    <property type="evidence" value="ECO:0007669"/>
    <property type="project" value="InterPro"/>
</dbReference>
<evidence type="ECO:0000256" key="5">
    <source>
        <dbReference type="ARBA" id="ARBA00022692"/>
    </source>
</evidence>
<keyword evidence="6 8" id="KW-1133">Transmembrane helix</keyword>
<evidence type="ECO:0000256" key="6">
    <source>
        <dbReference type="ARBA" id="ARBA00022989"/>
    </source>
</evidence>
<dbReference type="PANTHER" id="PTHR30413:SF10">
    <property type="entry name" value="CAPSULE POLYSACCHARIDE EXPORT INNER-MEMBRANE PROTEIN CTRC"/>
    <property type="match status" value="1"/>
</dbReference>
<comment type="subcellular location">
    <subcellularLocation>
        <location evidence="1 8">Cell membrane</location>
        <topology evidence="1 8">Multi-pass membrane protein</topology>
    </subcellularLocation>
</comment>
<dbReference type="InterPro" id="IPR047817">
    <property type="entry name" value="ABC2_TM_bact-type"/>
</dbReference>
<evidence type="ECO:0000256" key="1">
    <source>
        <dbReference type="ARBA" id="ARBA00004651"/>
    </source>
</evidence>
<evidence type="ECO:0000313" key="10">
    <source>
        <dbReference type="EMBL" id="OZU88365.1"/>
    </source>
</evidence>
<keyword evidence="3 8" id="KW-0813">Transport</keyword>
<feature type="transmembrane region" description="Helical" evidence="8">
    <location>
        <begin position="34"/>
        <end position="53"/>
    </location>
</feature>
<evidence type="ECO:0000313" key="11">
    <source>
        <dbReference type="Proteomes" id="UP000216498"/>
    </source>
</evidence>
<feature type="domain" description="ABC transmembrane type-2" evidence="9">
    <location>
        <begin position="35"/>
        <end position="265"/>
    </location>
</feature>
<comment type="similarity">
    <text evidence="2 8">Belongs to the ABC-2 integral membrane protein family.</text>
</comment>
<evidence type="ECO:0000256" key="2">
    <source>
        <dbReference type="ARBA" id="ARBA00007783"/>
    </source>
</evidence>
<feature type="transmembrane region" description="Helical" evidence="8">
    <location>
        <begin position="190"/>
        <end position="211"/>
    </location>
</feature>
<accession>A0A265N970</accession>
<dbReference type="GO" id="GO:0005886">
    <property type="term" value="C:plasma membrane"/>
    <property type="evidence" value="ECO:0007669"/>
    <property type="project" value="UniProtKB-SubCell"/>
</dbReference>
<name>A0A265N970_9BACI</name>
<comment type="caution">
    <text evidence="10">The sequence shown here is derived from an EMBL/GenBank/DDBJ whole genome shotgun (WGS) entry which is preliminary data.</text>
</comment>
<keyword evidence="11" id="KW-1185">Reference proteome</keyword>
<gene>
    <name evidence="10" type="ORF">CIL03_11995</name>
</gene>
<feature type="transmembrane region" description="Helical" evidence="8">
    <location>
        <begin position="245"/>
        <end position="263"/>
    </location>
</feature>
<dbReference type="RefSeq" id="WP_094886104.1">
    <property type="nucleotide sequence ID" value="NZ_NPMS01000005.1"/>
</dbReference>
<dbReference type="EMBL" id="NPMS01000005">
    <property type="protein sequence ID" value="OZU88365.1"/>
    <property type="molecule type" value="Genomic_DNA"/>
</dbReference>
<reference evidence="10 11" key="1">
    <citation type="submission" date="2017-08" db="EMBL/GenBank/DDBJ databases">
        <title>Virgibacillus indicus sp. nov. and Virgibacillus profoundi sp. nov, two moderately halophilic bacteria isolated from marine sediment by using the Microfluidic Streak Plate.</title>
        <authorList>
            <person name="Xu B."/>
            <person name="Hu B."/>
            <person name="Wang J."/>
            <person name="Zhu Y."/>
            <person name="Huang L."/>
            <person name="Du W."/>
            <person name="Huang Y."/>
        </authorList>
    </citation>
    <scope>NUCLEOTIDE SEQUENCE [LARGE SCALE GENOMIC DNA]</scope>
    <source>
        <strain evidence="10 11">IO3-P2-C2</strain>
    </source>
</reference>
<evidence type="ECO:0000256" key="7">
    <source>
        <dbReference type="ARBA" id="ARBA00023136"/>
    </source>
</evidence>